<reference evidence="7 8" key="1">
    <citation type="submission" date="2018-04" db="EMBL/GenBank/DDBJ databases">
        <authorList>
            <person name="Zhang X."/>
            <person name="Yuan J."/>
            <person name="Li F."/>
            <person name="Xiang J."/>
        </authorList>
    </citation>
    <scope>NUCLEOTIDE SEQUENCE [LARGE SCALE GENOMIC DNA]</scope>
    <source>
        <tissue evidence="7">Muscle</tissue>
    </source>
</reference>
<accession>A0A3R7Q7M5</accession>
<evidence type="ECO:0000256" key="4">
    <source>
        <dbReference type="SAM" id="Coils"/>
    </source>
</evidence>
<dbReference type="SMART" id="SM00233">
    <property type="entry name" value="PH"/>
    <property type="match status" value="1"/>
</dbReference>
<dbReference type="Proteomes" id="UP000283509">
    <property type="component" value="Unassembled WGS sequence"/>
</dbReference>
<feature type="compositionally biased region" description="Polar residues" evidence="5">
    <location>
        <begin position="435"/>
        <end position="450"/>
    </location>
</feature>
<dbReference type="SUPFAM" id="SSF48403">
    <property type="entry name" value="Ankyrin repeat"/>
    <property type="match status" value="1"/>
</dbReference>
<sequence>MKLLRETGAPNVNCLDLQGNTSLHCAAYRGHIDVAVVLLQNGCDPAMRNFNGQTACDLAQTQQMQQILEVQPVRSFHRNVSRFEGPLLRRMRIIGWRMVWGVLERGVLTFFNSRADASSGVRRRDYKYLDNSKVVPMVGGDGAMFVLQYNDGTCHRLAATPDPFHPASVNRQKWVTALSEHIRFSTHYVQHGLGVDDDDDDDDIDRTIKPLGCMSDALQTASAQQQLLEQQVEEVMATLASLDLDHSQQGGVHDVIKRFSLLSGTARNMTSSLTHCLSVMKQQEEVRDLQLKEEREKVRVLEESLRVLATEHHELEESIASHVSSNGSSIYNTPANSYVSLPRPRRFFDAVSDDEFFDAFSQDDDGSGGTLVSLPSPCGSECSTNTLVSCMSSLPTDPQSPQSPSHLLSNISAQPGIVNTVSEMFAGSAHLSSGEWHSSSVNSGSTGPQNSSSTRSHTSHVSPIALETPLIRTSDLSEHSDGSDETVTSDSHHGSEVEEK</sequence>
<dbReference type="PROSITE" id="PS50297">
    <property type="entry name" value="ANK_REP_REGION"/>
    <property type="match status" value="1"/>
</dbReference>
<feature type="domain" description="PH" evidence="6">
    <location>
        <begin position="80"/>
        <end position="183"/>
    </location>
</feature>
<dbReference type="Pfam" id="PF13857">
    <property type="entry name" value="Ank_5"/>
    <property type="match status" value="1"/>
</dbReference>
<dbReference type="Gene3D" id="2.30.29.30">
    <property type="entry name" value="Pleckstrin-homology domain (PH domain)/Phosphotyrosine-binding domain (PTB)"/>
    <property type="match status" value="1"/>
</dbReference>
<keyword evidence="1" id="KW-0677">Repeat</keyword>
<dbReference type="OrthoDB" id="416222at2759"/>
<keyword evidence="8" id="KW-1185">Reference proteome</keyword>
<reference evidence="7 8" key="2">
    <citation type="submission" date="2019-01" db="EMBL/GenBank/DDBJ databases">
        <title>The decoding of complex shrimp genome reveals the adaptation for benthos swimmer, frequently molting mechanism and breeding impact on genome.</title>
        <authorList>
            <person name="Sun Y."/>
            <person name="Gao Y."/>
            <person name="Yu Y."/>
        </authorList>
    </citation>
    <scope>NUCLEOTIDE SEQUENCE [LARGE SCALE GENOMIC DNA]</scope>
    <source>
        <tissue evidence="7">Muscle</tissue>
    </source>
</reference>
<evidence type="ECO:0000256" key="1">
    <source>
        <dbReference type="ARBA" id="ARBA00022737"/>
    </source>
</evidence>
<protein>
    <submittedName>
        <fullName evidence="7">Putative osbpl1a</fullName>
    </submittedName>
</protein>
<evidence type="ECO:0000259" key="6">
    <source>
        <dbReference type="PROSITE" id="PS50003"/>
    </source>
</evidence>
<dbReference type="PANTHER" id="PTHR24201">
    <property type="entry name" value="ANK_REP_REGION DOMAIN-CONTAINING PROTEIN"/>
    <property type="match status" value="1"/>
</dbReference>
<organism evidence="7 8">
    <name type="scientific">Penaeus vannamei</name>
    <name type="common">Whiteleg shrimp</name>
    <name type="synonym">Litopenaeus vannamei</name>
    <dbReference type="NCBI Taxonomy" id="6689"/>
    <lineage>
        <taxon>Eukaryota</taxon>
        <taxon>Metazoa</taxon>
        <taxon>Ecdysozoa</taxon>
        <taxon>Arthropoda</taxon>
        <taxon>Crustacea</taxon>
        <taxon>Multicrustacea</taxon>
        <taxon>Malacostraca</taxon>
        <taxon>Eumalacostraca</taxon>
        <taxon>Eucarida</taxon>
        <taxon>Decapoda</taxon>
        <taxon>Dendrobranchiata</taxon>
        <taxon>Penaeoidea</taxon>
        <taxon>Penaeidae</taxon>
        <taxon>Penaeus</taxon>
    </lineage>
</organism>
<evidence type="ECO:0000313" key="8">
    <source>
        <dbReference type="Proteomes" id="UP000283509"/>
    </source>
</evidence>
<keyword evidence="2 3" id="KW-0040">ANK repeat</keyword>
<dbReference type="STRING" id="6689.A0A3R7Q7M5"/>
<dbReference type="PROSITE" id="PS50003">
    <property type="entry name" value="PH_DOMAIN"/>
    <property type="match status" value="1"/>
</dbReference>
<feature type="repeat" description="ANK" evidence="3">
    <location>
        <begin position="18"/>
        <end position="50"/>
    </location>
</feature>
<dbReference type="PROSITE" id="PS50088">
    <property type="entry name" value="ANK_REPEAT"/>
    <property type="match status" value="1"/>
</dbReference>
<dbReference type="AlphaFoldDB" id="A0A3R7Q7M5"/>
<feature type="compositionally biased region" description="Low complexity" evidence="5">
    <location>
        <begin position="451"/>
        <end position="462"/>
    </location>
</feature>
<comment type="caution">
    <text evidence="7">The sequence shown here is derived from an EMBL/GenBank/DDBJ whole genome shotgun (WGS) entry which is preliminary data.</text>
</comment>
<proteinExistence type="predicted"/>
<evidence type="ECO:0000313" key="7">
    <source>
        <dbReference type="EMBL" id="ROT70604.1"/>
    </source>
</evidence>
<dbReference type="InterPro" id="IPR002110">
    <property type="entry name" value="Ankyrin_rpt"/>
</dbReference>
<gene>
    <name evidence="7" type="ORF">C7M84_011103</name>
</gene>
<keyword evidence="4" id="KW-0175">Coiled coil</keyword>
<evidence type="ECO:0000256" key="3">
    <source>
        <dbReference type="PROSITE-ProRule" id="PRU00023"/>
    </source>
</evidence>
<feature type="compositionally biased region" description="Basic and acidic residues" evidence="5">
    <location>
        <begin position="490"/>
        <end position="500"/>
    </location>
</feature>
<evidence type="ECO:0000256" key="2">
    <source>
        <dbReference type="ARBA" id="ARBA00023043"/>
    </source>
</evidence>
<dbReference type="SMART" id="SM00248">
    <property type="entry name" value="ANK"/>
    <property type="match status" value="1"/>
</dbReference>
<name>A0A3R7Q7M5_PENVA</name>
<dbReference type="InterPro" id="IPR050776">
    <property type="entry name" value="Ank_Repeat/CDKN_Inhibitor"/>
</dbReference>
<dbReference type="EMBL" id="QCYY01002407">
    <property type="protein sequence ID" value="ROT70604.1"/>
    <property type="molecule type" value="Genomic_DNA"/>
</dbReference>
<dbReference type="InterPro" id="IPR011993">
    <property type="entry name" value="PH-like_dom_sf"/>
</dbReference>
<dbReference type="InterPro" id="IPR036770">
    <property type="entry name" value="Ankyrin_rpt-contain_sf"/>
</dbReference>
<dbReference type="SUPFAM" id="SSF50729">
    <property type="entry name" value="PH domain-like"/>
    <property type="match status" value="1"/>
</dbReference>
<feature type="region of interest" description="Disordered" evidence="5">
    <location>
        <begin position="433"/>
        <end position="500"/>
    </location>
</feature>
<dbReference type="Gene3D" id="1.25.40.20">
    <property type="entry name" value="Ankyrin repeat-containing domain"/>
    <property type="match status" value="1"/>
</dbReference>
<feature type="coiled-coil region" evidence="4">
    <location>
        <begin position="291"/>
        <end position="318"/>
    </location>
</feature>
<evidence type="ECO:0000256" key="5">
    <source>
        <dbReference type="SAM" id="MobiDB-lite"/>
    </source>
</evidence>
<dbReference type="InterPro" id="IPR001849">
    <property type="entry name" value="PH_domain"/>
</dbReference>